<dbReference type="InterPro" id="IPR045864">
    <property type="entry name" value="aa-tRNA-synth_II/BPL/LPL"/>
</dbReference>
<evidence type="ECO:0000256" key="1">
    <source>
        <dbReference type="ARBA" id="ARBA00009934"/>
    </source>
</evidence>
<dbReference type="GO" id="GO:0005737">
    <property type="term" value="C:cytoplasm"/>
    <property type="evidence" value="ECO:0007669"/>
    <property type="project" value="TreeGrafter"/>
</dbReference>
<dbReference type="GO" id="GO:0004077">
    <property type="term" value="F:biotin--[biotin carboxyl-carrier protein] ligase activity"/>
    <property type="evidence" value="ECO:0007669"/>
    <property type="project" value="InterPro"/>
</dbReference>
<keyword evidence="5" id="KW-1185">Reference proteome</keyword>
<dbReference type="Pfam" id="PF03099">
    <property type="entry name" value="BPL_LplA_LipB"/>
    <property type="match status" value="1"/>
</dbReference>
<evidence type="ECO:0000256" key="2">
    <source>
        <dbReference type="ARBA" id="ARBA00022598"/>
    </source>
</evidence>
<evidence type="ECO:0000259" key="3">
    <source>
        <dbReference type="PROSITE" id="PS51733"/>
    </source>
</evidence>
<comment type="similarity">
    <text evidence="1">Belongs to the biotin--protein ligase family.</text>
</comment>
<dbReference type="InterPro" id="IPR019197">
    <property type="entry name" value="Biotin-prot_ligase_N"/>
</dbReference>
<evidence type="ECO:0000313" key="5">
    <source>
        <dbReference type="Proteomes" id="UP001383192"/>
    </source>
</evidence>
<dbReference type="Gene3D" id="3.30.930.10">
    <property type="entry name" value="Bira Bifunctional Protein, Domain 2"/>
    <property type="match status" value="1"/>
</dbReference>
<dbReference type="NCBIfam" id="TIGR00121">
    <property type="entry name" value="birA_ligase"/>
    <property type="match status" value="1"/>
</dbReference>
<dbReference type="SUPFAM" id="SSF55681">
    <property type="entry name" value="Class II aaRS and biotin synthetases"/>
    <property type="match status" value="1"/>
</dbReference>
<sequence>MNVLVYSGPEALPNSLKYTLSTLRRLLRNTYTIQSVTSQVLKNQPWSISCALFVFPECKNVSSAPQWISSLDRYVESGGSVLCLSSGFALKPASVGGLRFKIAGSSLCPTYADPSDRPQSVNLHIAGEVVRDVFQSGQREFAGIEQQNGCRVLARYAGDEQVAAVECGSGKGRVMFWAPSLEFPVIEDPARSVFLTLSAPELEAAEQRRLRLLQLTLTGLGIQASFIETTPRPLPQFLVSQPTNSSAVSTVLNAIGVSVGGVIKDTNDTFHFHTLAEAEQVLQKARQEEVSEDPATWQPKHIIVCPDGALPEGTLTPIFDIPLFFRALSEARSRTGSNSSSNPWGFGDVLVYGEAVTSTQTMLDKNPHILSHLPVPLLSIASHQIAGRGRGSNSWISPAGCLQFSLLLRLPLSSFPANKLVFIQYLIALAMVEACRYPTVLGRQGEAVRIKWPNDLYAVTGEREEQKKKIGGILVSTSFSDGQIDIVIGCGLNVLNPPPILSLAQLQREGDAPPSMEKTAAAIMIKFEKMWSVFVSGKGDFTPFMDLYLERWLHSDQLVQLTTTTPPTYVRICGITSDHGLLRTLPERRGWDRGEEGFIDLQPDGNSFDLMSGLIKSKS</sequence>
<proteinExistence type="inferred from homology"/>
<dbReference type="AlphaFoldDB" id="A0AAW0DQ41"/>
<accession>A0AAW0DQ41</accession>
<dbReference type="EMBL" id="JAYKXP010000010">
    <property type="protein sequence ID" value="KAK7053351.1"/>
    <property type="molecule type" value="Genomic_DNA"/>
</dbReference>
<dbReference type="Pfam" id="PF09825">
    <property type="entry name" value="BPL_N"/>
    <property type="match status" value="1"/>
</dbReference>
<organism evidence="4 5">
    <name type="scientific">Paramarasmius palmivorus</name>
    <dbReference type="NCBI Taxonomy" id="297713"/>
    <lineage>
        <taxon>Eukaryota</taxon>
        <taxon>Fungi</taxon>
        <taxon>Dikarya</taxon>
        <taxon>Basidiomycota</taxon>
        <taxon>Agaricomycotina</taxon>
        <taxon>Agaricomycetes</taxon>
        <taxon>Agaricomycetidae</taxon>
        <taxon>Agaricales</taxon>
        <taxon>Marasmiineae</taxon>
        <taxon>Marasmiaceae</taxon>
        <taxon>Paramarasmius</taxon>
    </lineage>
</organism>
<dbReference type="InterPro" id="IPR004143">
    <property type="entry name" value="BPL_LPL_catalytic"/>
</dbReference>
<reference evidence="4 5" key="1">
    <citation type="submission" date="2024-01" db="EMBL/GenBank/DDBJ databases">
        <title>A draft genome for a cacao thread blight-causing isolate of Paramarasmius palmivorus.</title>
        <authorList>
            <person name="Baruah I.K."/>
            <person name="Bukari Y."/>
            <person name="Amoako-Attah I."/>
            <person name="Meinhardt L.W."/>
            <person name="Bailey B.A."/>
            <person name="Cohen S.P."/>
        </authorList>
    </citation>
    <scope>NUCLEOTIDE SEQUENCE [LARGE SCALE GENOMIC DNA]</scope>
    <source>
        <strain evidence="4 5">GH-12</strain>
    </source>
</reference>
<feature type="domain" description="BPL/LPL catalytic" evidence="3">
    <location>
        <begin position="335"/>
        <end position="535"/>
    </location>
</feature>
<dbReference type="PROSITE" id="PS51733">
    <property type="entry name" value="BPL_LPL_CATALYTIC"/>
    <property type="match status" value="1"/>
</dbReference>
<dbReference type="PANTHER" id="PTHR12835:SF5">
    <property type="entry name" value="BIOTIN--PROTEIN LIGASE"/>
    <property type="match status" value="1"/>
</dbReference>
<dbReference type="Proteomes" id="UP001383192">
    <property type="component" value="Unassembled WGS sequence"/>
</dbReference>
<dbReference type="CDD" id="cd16442">
    <property type="entry name" value="BPL"/>
    <property type="match status" value="1"/>
</dbReference>
<name>A0AAW0DQ41_9AGAR</name>
<keyword evidence="2" id="KW-0436">Ligase</keyword>
<comment type="caution">
    <text evidence="4">The sequence shown here is derived from an EMBL/GenBank/DDBJ whole genome shotgun (WGS) entry which is preliminary data.</text>
</comment>
<dbReference type="InterPro" id="IPR004408">
    <property type="entry name" value="Biotin_CoA_COase_ligase"/>
</dbReference>
<evidence type="ECO:0000313" key="4">
    <source>
        <dbReference type="EMBL" id="KAK7053351.1"/>
    </source>
</evidence>
<gene>
    <name evidence="4" type="primary">BPL1</name>
    <name evidence="4" type="ORF">VNI00_003977</name>
</gene>
<protein>
    <submittedName>
        <fullName evidence="4">Biotin holocarboxylase synthetase</fullName>
    </submittedName>
</protein>
<dbReference type="PANTHER" id="PTHR12835">
    <property type="entry name" value="BIOTIN PROTEIN LIGASE"/>
    <property type="match status" value="1"/>
</dbReference>